<keyword evidence="6" id="KW-0004">4Fe-4S</keyword>
<dbReference type="InterPro" id="IPR058240">
    <property type="entry name" value="rSAM_sf"/>
</dbReference>
<name>A0ABV2SH67_9GAMM</name>
<keyword evidence="11" id="KW-0411">Iron-sulfur</keyword>
<dbReference type="InterPro" id="IPR013785">
    <property type="entry name" value="Aldolase_TIM"/>
</dbReference>
<accession>A0ABV2SH67</accession>
<dbReference type="CDD" id="cd01335">
    <property type="entry name" value="Radical_SAM"/>
    <property type="match status" value="1"/>
</dbReference>
<evidence type="ECO:0000313" key="16">
    <source>
        <dbReference type="EMBL" id="MET4757100.1"/>
    </source>
</evidence>
<dbReference type="InterPro" id="IPR003739">
    <property type="entry name" value="Lys_aminomutase/Glu_NH3_mut"/>
</dbReference>
<protein>
    <recommendedName>
        <fullName evidence="5">L-lysine 2,3-aminomutase</fullName>
    </recommendedName>
    <alternativeName>
        <fullName evidence="13">EF-P post-translational modification enzyme B</fullName>
    </alternativeName>
</protein>
<feature type="region of interest" description="Disordered" evidence="14">
    <location>
        <begin position="1"/>
        <end position="20"/>
    </location>
</feature>
<comment type="catalytic activity">
    <reaction evidence="1">
        <text>L-lysine = D-beta-lysine</text>
        <dbReference type="Rhea" id="RHEA:44148"/>
        <dbReference type="ChEBI" id="CHEBI:32551"/>
        <dbReference type="ChEBI" id="CHEBI:84138"/>
    </reaction>
</comment>
<evidence type="ECO:0000256" key="3">
    <source>
        <dbReference type="ARBA" id="ARBA00001966"/>
    </source>
</evidence>
<evidence type="ECO:0000259" key="15">
    <source>
        <dbReference type="PROSITE" id="PS51918"/>
    </source>
</evidence>
<comment type="similarity">
    <text evidence="4">Belongs to the radical SAM superfamily. KamA family.</text>
</comment>
<dbReference type="RefSeq" id="WP_354007277.1">
    <property type="nucleotide sequence ID" value="NZ_JBEWTA010000001.1"/>
</dbReference>
<dbReference type="Gene3D" id="3.20.20.70">
    <property type="entry name" value="Aldolase class I"/>
    <property type="match status" value="1"/>
</dbReference>
<evidence type="ECO:0000256" key="8">
    <source>
        <dbReference type="ARBA" id="ARBA00022723"/>
    </source>
</evidence>
<evidence type="ECO:0000256" key="12">
    <source>
        <dbReference type="ARBA" id="ARBA00023235"/>
    </source>
</evidence>
<dbReference type="SUPFAM" id="SSF102114">
    <property type="entry name" value="Radical SAM enzymes"/>
    <property type="match status" value="1"/>
</dbReference>
<dbReference type="InterPro" id="IPR007197">
    <property type="entry name" value="rSAM"/>
</dbReference>
<comment type="caution">
    <text evidence="16">The sequence shown here is derived from an EMBL/GenBank/DDBJ whole genome shotgun (WGS) entry which is preliminary data.</text>
</comment>
<dbReference type="SFLD" id="SFLDS00029">
    <property type="entry name" value="Radical_SAM"/>
    <property type="match status" value="1"/>
</dbReference>
<evidence type="ECO:0000256" key="9">
    <source>
        <dbReference type="ARBA" id="ARBA00022898"/>
    </source>
</evidence>
<evidence type="ECO:0000256" key="13">
    <source>
        <dbReference type="ARBA" id="ARBA00030756"/>
    </source>
</evidence>
<dbReference type="PANTHER" id="PTHR30538:SF1">
    <property type="entry name" value="L-LYSINE 2,3-AMINOMUTASE"/>
    <property type="match status" value="1"/>
</dbReference>
<keyword evidence="10" id="KW-0408">Iron</keyword>
<evidence type="ECO:0000256" key="5">
    <source>
        <dbReference type="ARBA" id="ARBA00022363"/>
    </source>
</evidence>
<dbReference type="InterPro" id="IPR022462">
    <property type="entry name" value="EpmB"/>
</dbReference>
<keyword evidence="9" id="KW-0663">Pyridoxal phosphate</keyword>
<proteinExistence type="inferred from homology"/>
<dbReference type="GO" id="GO:0016853">
    <property type="term" value="F:isomerase activity"/>
    <property type="evidence" value="ECO:0007669"/>
    <property type="project" value="UniProtKB-KW"/>
</dbReference>
<dbReference type="Pfam" id="PF04055">
    <property type="entry name" value="Radical_SAM"/>
    <property type="match status" value="1"/>
</dbReference>
<keyword evidence="8" id="KW-0479">Metal-binding</keyword>
<evidence type="ECO:0000256" key="6">
    <source>
        <dbReference type="ARBA" id="ARBA00022485"/>
    </source>
</evidence>
<evidence type="ECO:0000256" key="11">
    <source>
        <dbReference type="ARBA" id="ARBA00023014"/>
    </source>
</evidence>
<evidence type="ECO:0000256" key="4">
    <source>
        <dbReference type="ARBA" id="ARBA00008703"/>
    </source>
</evidence>
<evidence type="ECO:0000256" key="1">
    <source>
        <dbReference type="ARBA" id="ARBA00001352"/>
    </source>
</evidence>
<dbReference type="SFLD" id="SFLDG01070">
    <property type="entry name" value="PLP-dependent"/>
    <property type="match status" value="1"/>
</dbReference>
<dbReference type="PIRSF" id="PIRSF004911">
    <property type="entry name" value="DUF160"/>
    <property type="match status" value="1"/>
</dbReference>
<keyword evidence="7" id="KW-0949">S-adenosyl-L-methionine</keyword>
<dbReference type="PANTHER" id="PTHR30538">
    <property type="entry name" value="LYSINE 2,3-AMINOMUTASE-RELATED"/>
    <property type="match status" value="1"/>
</dbReference>
<evidence type="ECO:0000256" key="10">
    <source>
        <dbReference type="ARBA" id="ARBA00023004"/>
    </source>
</evidence>
<dbReference type="Proteomes" id="UP001549366">
    <property type="component" value="Unassembled WGS sequence"/>
</dbReference>
<evidence type="ECO:0000313" key="17">
    <source>
        <dbReference type="Proteomes" id="UP001549366"/>
    </source>
</evidence>
<gene>
    <name evidence="16" type="ORF">V5J35_002292</name>
</gene>
<evidence type="ECO:0000256" key="2">
    <source>
        <dbReference type="ARBA" id="ARBA00001933"/>
    </source>
</evidence>
<feature type="domain" description="Radical SAM core" evidence="15">
    <location>
        <begin position="118"/>
        <end position="333"/>
    </location>
</feature>
<keyword evidence="12 16" id="KW-0413">Isomerase</keyword>
<dbReference type="NCBIfam" id="TIGR00238">
    <property type="entry name" value="KamA family radical SAM protein"/>
    <property type="match status" value="1"/>
</dbReference>
<keyword evidence="17" id="KW-1185">Reference proteome</keyword>
<dbReference type="NCBIfam" id="TIGR03821">
    <property type="entry name" value="EFP_modif_epmB"/>
    <property type="match status" value="1"/>
</dbReference>
<comment type="cofactor">
    <cofactor evidence="2">
        <name>pyridoxal 5'-phosphate</name>
        <dbReference type="ChEBI" id="CHEBI:597326"/>
    </cofactor>
</comment>
<reference evidence="16 17" key="1">
    <citation type="submission" date="2024-06" db="EMBL/GenBank/DDBJ databases">
        <title>Genomic Encyclopedia of Type Strains, Phase V (KMG-V): Genome sequencing to study the core and pangenomes of soil and plant-associated prokaryotes.</title>
        <authorList>
            <person name="Whitman W."/>
        </authorList>
    </citation>
    <scope>NUCLEOTIDE SEQUENCE [LARGE SCALE GENOMIC DNA]</scope>
    <source>
        <strain evidence="16 17">NE40</strain>
    </source>
</reference>
<dbReference type="PROSITE" id="PS51918">
    <property type="entry name" value="RADICAL_SAM"/>
    <property type="match status" value="1"/>
</dbReference>
<comment type="cofactor">
    <cofactor evidence="3">
        <name>[4Fe-4S] cluster</name>
        <dbReference type="ChEBI" id="CHEBI:49883"/>
    </cofactor>
</comment>
<organism evidence="16 17">
    <name type="scientific">Endozoicomonas lisbonensis</name>
    <dbReference type="NCBI Taxonomy" id="3120522"/>
    <lineage>
        <taxon>Bacteria</taxon>
        <taxon>Pseudomonadati</taxon>
        <taxon>Pseudomonadota</taxon>
        <taxon>Gammaproteobacteria</taxon>
        <taxon>Oceanospirillales</taxon>
        <taxon>Endozoicomonadaceae</taxon>
        <taxon>Endozoicomonas</taxon>
    </lineage>
</organism>
<sequence length="351" mass="38993">MNTKTSMITRSAPGVHTGNQQTVSDSWQMQLANCVTQPEELLEILGLDPSFLPAAISASKTFAMRIPRSYIARMEYSNPNDPLLKQVLPLEQELREVAGFGIDPLGEKDKNPTEGVIHKYHGRLLLITSGACAVNCRFCFRRHFPYQDNQLSGRHLEEALNYIKNDDSIREVILSGGDPLAASDRRLQQLTEALADIPHVKVLRIHSRLPIVLPDRVTDDMLDWLGSTRLKTVIVLHCNHANEINGNVRAAIARLKQTGATVLNQAVLLRNVNDSVDALVELSETLFDAGAMPYYLHLLDKVQGAAHFDISRESAQDLVRGMMQRCSGYLVPKLVQEIAGKTSKTIIPLSE</sequence>
<dbReference type="SFLD" id="SFLDF00314">
    <property type="entry name" value="L-lysine_2_3-aminomutase_(yjeK"/>
    <property type="match status" value="1"/>
</dbReference>
<evidence type="ECO:0000256" key="14">
    <source>
        <dbReference type="SAM" id="MobiDB-lite"/>
    </source>
</evidence>
<evidence type="ECO:0000256" key="7">
    <source>
        <dbReference type="ARBA" id="ARBA00022691"/>
    </source>
</evidence>
<dbReference type="EMBL" id="JBEWTB010000002">
    <property type="protein sequence ID" value="MET4757100.1"/>
    <property type="molecule type" value="Genomic_DNA"/>
</dbReference>